<name>A0A6A7BE77_9PLEO</name>
<keyword evidence="1" id="KW-1133">Transmembrane helix</keyword>
<sequence length="112" mass="13066">MEDIFYPANLLTFDFLLLKHSLAKAWRWAFYLLFFHLCFLVPFVGVFLIRRERFIFFCRCCEYVYIYILNKRFVFFFGFFKGCCGGVGGVFVVNSDIGSGGGGGSYREPKKI</sequence>
<keyword evidence="1" id="KW-0812">Transmembrane</keyword>
<evidence type="ECO:0008006" key="4">
    <source>
        <dbReference type="Google" id="ProtNLM"/>
    </source>
</evidence>
<evidence type="ECO:0000313" key="3">
    <source>
        <dbReference type="Proteomes" id="UP000799423"/>
    </source>
</evidence>
<accession>A0A6A7BE77</accession>
<dbReference type="EMBL" id="MU006298">
    <property type="protein sequence ID" value="KAF2852679.1"/>
    <property type="molecule type" value="Genomic_DNA"/>
</dbReference>
<keyword evidence="3" id="KW-1185">Reference proteome</keyword>
<feature type="transmembrane region" description="Helical" evidence="1">
    <location>
        <begin position="28"/>
        <end position="49"/>
    </location>
</feature>
<proteinExistence type="predicted"/>
<reference evidence="2" key="1">
    <citation type="submission" date="2020-01" db="EMBL/GenBank/DDBJ databases">
        <authorList>
            <consortium name="DOE Joint Genome Institute"/>
            <person name="Haridas S."/>
            <person name="Albert R."/>
            <person name="Binder M."/>
            <person name="Bloem J."/>
            <person name="Labutti K."/>
            <person name="Salamov A."/>
            <person name="Andreopoulos B."/>
            <person name="Baker S.E."/>
            <person name="Barry K."/>
            <person name="Bills G."/>
            <person name="Bluhm B.H."/>
            <person name="Cannon C."/>
            <person name="Castanera R."/>
            <person name="Culley D.E."/>
            <person name="Daum C."/>
            <person name="Ezra D."/>
            <person name="Gonzalez J.B."/>
            <person name="Henrissat B."/>
            <person name="Kuo A."/>
            <person name="Liang C."/>
            <person name="Lipzen A."/>
            <person name="Lutzoni F."/>
            <person name="Magnuson J."/>
            <person name="Mondo S."/>
            <person name="Nolan M."/>
            <person name="Ohm R."/>
            <person name="Pangilinan J."/>
            <person name="Park H.-J."/>
            <person name="Ramirez L."/>
            <person name="Alfaro M."/>
            <person name="Sun H."/>
            <person name="Tritt A."/>
            <person name="Yoshinaga Y."/>
            <person name="Zwiers L.-H."/>
            <person name="Turgeon B.G."/>
            <person name="Goodwin S.B."/>
            <person name="Spatafora J.W."/>
            <person name="Crous P.W."/>
            <person name="Grigoriev I.V."/>
        </authorList>
    </citation>
    <scope>NUCLEOTIDE SEQUENCE</scope>
    <source>
        <strain evidence="2">IPT5</strain>
    </source>
</reference>
<protein>
    <recommendedName>
        <fullName evidence="4">Transmembrane protein</fullName>
    </recommendedName>
</protein>
<organism evidence="2 3">
    <name type="scientific">Plenodomus tracheiphilus IPT5</name>
    <dbReference type="NCBI Taxonomy" id="1408161"/>
    <lineage>
        <taxon>Eukaryota</taxon>
        <taxon>Fungi</taxon>
        <taxon>Dikarya</taxon>
        <taxon>Ascomycota</taxon>
        <taxon>Pezizomycotina</taxon>
        <taxon>Dothideomycetes</taxon>
        <taxon>Pleosporomycetidae</taxon>
        <taxon>Pleosporales</taxon>
        <taxon>Pleosporineae</taxon>
        <taxon>Leptosphaeriaceae</taxon>
        <taxon>Plenodomus</taxon>
    </lineage>
</organism>
<gene>
    <name evidence="2" type="ORF">T440DRAFT_33702</name>
</gene>
<dbReference type="Proteomes" id="UP000799423">
    <property type="component" value="Unassembled WGS sequence"/>
</dbReference>
<evidence type="ECO:0000313" key="2">
    <source>
        <dbReference type="EMBL" id="KAF2852679.1"/>
    </source>
</evidence>
<keyword evidence="1" id="KW-0472">Membrane</keyword>
<dbReference type="AlphaFoldDB" id="A0A6A7BE77"/>
<evidence type="ECO:0000256" key="1">
    <source>
        <dbReference type="SAM" id="Phobius"/>
    </source>
</evidence>